<accession>A0A8S4N303</accession>
<dbReference type="Pfam" id="PF00497">
    <property type="entry name" value="SBP_bac_3"/>
    <property type="match status" value="1"/>
</dbReference>
<dbReference type="EMBL" id="CAIIXF020000001">
    <property type="protein sequence ID" value="CAH1775112.1"/>
    <property type="molecule type" value="Genomic_DNA"/>
</dbReference>
<dbReference type="SMART" id="SM00062">
    <property type="entry name" value="PBPb"/>
    <property type="match status" value="1"/>
</dbReference>
<dbReference type="Gene3D" id="3.40.190.10">
    <property type="entry name" value="Periplasmic binding protein-like II"/>
    <property type="match status" value="2"/>
</dbReference>
<dbReference type="InterPro" id="IPR018313">
    <property type="entry name" value="SBP_3_CS"/>
</dbReference>
<gene>
    <name evidence="4" type="ORF">OFUS_LOCUS2458</name>
</gene>
<evidence type="ECO:0000313" key="5">
    <source>
        <dbReference type="Proteomes" id="UP000749559"/>
    </source>
</evidence>
<dbReference type="PANTHER" id="PTHR35936:SF19">
    <property type="entry name" value="AMINO-ACID-BINDING PROTEIN YXEM-RELATED"/>
    <property type="match status" value="1"/>
</dbReference>
<dbReference type="AlphaFoldDB" id="A0A8S4N303"/>
<keyword evidence="2" id="KW-0732">Signal</keyword>
<evidence type="ECO:0000256" key="2">
    <source>
        <dbReference type="ARBA" id="ARBA00022729"/>
    </source>
</evidence>
<evidence type="ECO:0000256" key="1">
    <source>
        <dbReference type="ARBA" id="ARBA00004196"/>
    </source>
</evidence>
<organism evidence="4 5">
    <name type="scientific">Owenia fusiformis</name>
    <name type="common">Polychaete worm</name>
    <dbReference type="NCBI Taxonomy" id="6347"/>
    <lineage>
        <taxon>Eukaryota</taxon>
        <taxon>Metazoa</taxon>
        <taxon>Spiralia</taxon>
        <taxon>Lophotrochozoa</taxon>
        <taxon>Annelida</taxon>
        <taxon>Polychaeta</taxon>
        <taxon>Sedentaria</taxon>
        <taxon>Canalipalpata</taxon>
        <taxon>Sabellida</taxon>
        <taxon>Oweniida</taxon>
        <taxon>Oweniidae</taxon>
        <taxon>Owenia</taxon>
    </lineage>
</organism>
<name>A0A8S4N303_OWEFU</name>
<dbReference type="SUPFAM" id="SSF53850">
    <property type="entry name" value="Periplasmic binding protein-like II"/>
    <property type="match status" value="1"/>
</dbReference>
<dbReference type="OrthoDB" id="5984008at2759"/>
<comment type="subcellular location">
    <subcellularLocation>
        <location evidence="1">Cell envelope</location>
    </subcellularLocation>
</comment>
<protein>
    <recommendedName>
        <fullName evidence="3">Solute-binding protein family 3/N-terminal domain-containing protein</fullName>
    </recommendedName>
</protein>
<feature type="domain" description="Solute-binding protein family 3/N-terminal" evidence="3">
    <location>
        <begin position="54"/>
        <end position="273"/>
    </location>
</feature>
<comment type="caution">
    <text evidence="4">The sequence shown here is derived from an EMBL/GenBank/DDBJ whole genome shotgun (WGS) entry which is preliminary data.</text>
</comment>
<dbReference type="PANTHER" id="PTHR35936">
    <property type="entry name" value="MEMBRANE-BOUND LYTIC MUREIN TRANSGLYCOSYLASE F"/>
    <property type="match status" value="1"/>
</dbReference>
<evidence type="ECO:0000313" key="4">
    <source>
        <dbReference type="EMBL" id="CAH1775112.1"/>
    </source>
</evidence>
<evidence type="ECO:0000259" key="3">
    <source>
        <dbReference type="SMART" id="SM00062"/>
    </source>
</evidence>
<sequence length="293" mass="32182">MQLVEKDRTREWTSFFTNLMTMVFDISKALTFVLLALTTHCGACFKTEFSTEKTYVFAASGNRRPLNYVDENGNLKGFDLDIANRVCSVAGKKCTFAKLPLGCVTNSAGGKFVPGKALVTGEADGCLSTTITAERELVFDFTRAYYKTTARFHVAPGNPRHFSPEEIQGKKITFLNGTYTNMDCLKRLGLNGAVPVVANGLRDALANVLENRVDALFAPRPVIPGVERVPGEYNCAKGSGVMVLKGNTLPEWWNRAFQRVVESGDYRRICDASPARHGGRPVNCFNYQPGVVG</sequence>
<reference evidence="4" key="1">
    <citation type="submission" date="2022-03" db="EMBL/GenBank/DDBJ databases">
        <authorList>
            <person name="Martin C."/>
        </authorList>
    </citation>
    <scope>NUCLEOTIDE SEQUENCE</scope>
</reference>
<dbReference type="PROSITE" id="PS01039">
    <property type="entry name" value="SBP_BACTERIAL_3"/>
    <property type="match status" value="1"/>
</dbReference>
<dbReference type="Proteomes" id="UP000749559">
    <property type="component" value="Unassembled WGS sequence"/>
</dbReference>
<proteinExistence type="predicted"/>
<keyword evidence="5" id="KW-1185">Reference proteome</keyword>
<dbReference type="InterPro" id="IPR001638">
    <property type="entry name" value="Solute-binding_3/MltF_N"/>
</dbReference>